<feature type="transmembrane region" description="Helical" evidence="1">
    <location>
        <begin position="473"/>
        <end position="494"/>
    </location>
</feature>
<proteinExistence type="predicted"/>
<feature type="transmembrane region" description="Helical" evidence="1">
    <location>
        <begin position="587"/>
        <end position="609"/>
    </location>
</feature>
<dbReference type="OrthoDB" id="427685at2759"/>
<gene>
    <name evidence="2" type="primary">MDP1</name>
    <name evidence="2" type="ORF">AK812_SmicGene39508</name>
</gene>
<dbReference type="SUPFAM" id="SSF56784">
    <property type="entry name" value="HAD-like"/>
    <property type="match status" value="1"/>
</dbReference>
<dbReference type="InterPro" id="IPR023214">
    <property type="entry name" value="HAD_sf"/>
</dbReference>
<keyword evidence="1" id="KW-0472">Membrane</keyword>
<dbReference type="GO" id="GO:0003993">
    <property type="term" value="F:acid phosphatase activity"/>
    <property type="evidence" value="ECO:0007669"/>
    <property type="project" value="TreeGrafter"/>
</dbReference>
<dbReference type="SFLD" id="SFLDG01129">
    <property type="entry name" value="C1.5:_HAD__Beta-PGM__Phosphata"/>
    <property type="match status" value="1"/>
</dbReference>
<feature type="transmembrane region" description="Helical" evidence="1">
    <location>
        <begin position="629"/>
        <end position="652"/>
    </location>
</feature>
<evidence type="ECO:0000313" key="3">
    <source>
        <dbReference type="Proteomes" id="UP000186817"/>
    </source>
</evidence>
<dbReference type="SFLD" id="SFLDG01131">
    <property type="entry name" value="C1.5.2:_MDP_Like"/>
    <property type="match status" value="1"/>
</dbReference>
<feature type="transmembrane region" description="Helical" evidence="1">
    <location>
        <begin position="441"/>
        <end position="461"/>
    </location>
</feature>
<evidence type="ECO:0000256" key="1">
    <source>
        <dbReference type="SAM" id="Phobius"/>
    </source>
</evidence>
<keyword evidence="1" id="KW-1133">Transmembrane helix</keyword>
<sequence>MLPALIVFDLDACLWTPEMYELTTSPSAYCSKRGGVIAGRDTVSLFPGAQSVLQRLCTDATLSGIQIAVASSTTEPAFANKCLDEFPLLPGKVEKVADLVKFRQIYPGSKGAQHFPKLKDESGLSYENMIFFDDCTYSDNCADVASRCPGVLCVRTPRGLTEEDFDLALAAFAKLWPALKPLFSAKEIPIEVVTLFLKELDLMVSLAPAAETQAVLLPFLLRCMELQEPTILNEVLEKVPYLHKKFEYRQVKDQILPRMLQLLGTAAPKVKVQVLMGLSRIFEIFDKNTIQDIVLPAFEKLTKSGLFCRLDKAKRQSPNCPVVAPALNARAATAHTRRMMCAWGRWGVLFEGTEDSHTSCSVEAMQDGSRLPAHPPAVCADVFQRWLQDDCYCATGLFWQQAPQVAGGDAGLHARRLLQGGDHPWCGRRGLDVWGLLYDSYAFAAGCGFTAMAVWSALRLFRGFRVARETDRRLQVAIHVFCLVSSVVRLGYIICEATLVHQPRTRESLLERLAGASYTAFFPLSAAAFLCICQYWLRLIDFMDQAVEKPWYQNPLILLCLLFLILEAGHDFMYLQGEHFVLEGMYFFWLSCLSVGTAFLGVSIAWHLYRRMRSWLTADAGNAVFKRTLVSSALVSASSVCMLILSVVQALVGRYFPWPCFECWVTGRLLELAYLVMVLLAVGRAEAPEGLASPNNSVLPGLRESSFAESVTSQGSPGGWEAKLSK</sequence>
<feature type="transmembrane region" description="Helical" evidence="1">
    <location>
        <begin position="514"/>
        <end position="536"/>
    </location>
</feature>
<dbReference type="Gene3D" id="1.25.10.10">
    <property type="entry name" value="Leucine-rich Repeat Variant"/>
    <property type="match status" value="1"/>
</dbReference>
<dbReference type="InterPro" id="IPR010036">
    <property type="entry name" value="MDP_1_eu_arc"/>
</dbReference>
<keyword evidence="3" id="KW-1185">Reference proteome</keyword>
<dbReference type="Proteomes" id="UP000186817">
    <property type="component" value="Unassembled WGS sequence"/>
</dbReference>
<dbReference type="EMBL" id="LSRX01001414">
    <property type="protein sequence ID" value="OLP80125.1"/>
    <property type="molecule type" value="Genomic_DNA"/>
</dbReference>
<dbReference type="InterPro" id="IPR011989">
    <property type="entry name" value="ARM-like"/>
</dbReference>
<keyword evidence="1" id="KW-0812">Transmembrane</keyword>
<dbReference type="Gene3D" id="3.40.50.1000">
    <property type="entry name" value="HAD superfamily/HAD-like"/>
    <property type="match status" value="1"/>
</dbReference>
<dbReference type="InterPro" id="IPR016024">
    <property type="entry name" value="ARM-type_fold"/>
</dbReference>
<accession>A0A1Q9CB21</accession>
<evidence type="ECO:0000313" key="2">
    <source>
        <dbReference type="EMBL" id="OLP80125.1"/>
    </source>
</evidence>
<feature type="transmembrane region" description="Helical" evidence="1">
    <location>
        <begin position="556"/>
        <end position="575"/>
    </location>
</feature>
<reference evidence="2 3" key="1">
    <citation type="submission" date="2016-02" db="EMBL/GenBank/DDBJ databases">
        <title>Genome analysis of coral dinoflagellate symbionts highlights evolutionary adaptations to a symbiotic lifestyle.</title>
        <authorList>
            <person name="Aranda M."/>
            <person name="Li Y."/>
            <person name="Liew Y.J."/>
            <person name="Baumgarten S."/>
            <person name="Simakov O."/>
            <person name="Wilson M."/>
            <person name="Piel J."/>
            <person name="Ashoor H."/>
            <person name="Bougouffa S."/>
            <person name="Bajic V.B."/>
            <person name="Ryu T."/>
            <person name="Ravasi T."/>
            <person name="Bayer T."/>
            <person name="Micklem G."/>
            <person name="Kim H."/>
            <person name="Bhak J."/>
            <person name="Lajeunesse T.C."/>
            <person name="Voolstra C.R."/>
        </authorList>
    </citation>
    <scope>NUCLEOTIDE SEQUENCE [LARGE SCALE GENOMIC DNA]</scope>
    <source>
        <strain evidence="2 3">CCMP2467</strain>
    </source>
</reference>
<dbReference type="AlphaFoldDB" id="A0A1Q9CB21"/>
<dbReference type="SFLD" id="SFLDS00003">
    <property type="entry name" value="Haloacid_Dehalogenase"/>
    <property type="match status" value="1"/>
</dbReference>
<name>A0A1Q9CB21_SYMMI</name>
<comment type="caution">
    <text evidence="2">The sequence shown here is derived from an EMBL/GenBank/DDBJ whole genome shotgun (WGS) entry which is preliminary data.</text>
</comment>
<dbReference type="PANTHER" id="PTHR17901">
    <property type="entry name" value="MAGNESIUM-DEPENDENT PHOSPHATASE 1 MDP1"/>
    <property type="match status" value="1"/>
</dbReference>
<organism evidence="2 3">
    <name type="scientific">Symbiodinium microadriaticum</name>
    <name type="common">Dinoflagellate</name>
    <name type="synonym">Zooxanthella microadriatica</name>
    <dbReference type="NCBI Taxonomy" id="2951"/>
    <lineage>
        <taxon>Eukaryota</taxon>
        <taxon>Sar</taxon>
        <taxon>Alveolata</taxon>
        <taxon>Dinophyceae</taxon>
        <taxon>Suessiales</taxon>
        <taxon>Symbiodiniaceae</taxon>
        <taxon>Symbiodinium</taxon>
    </lineage>
</organism>
<protein>
    <submittedName>
        <fullName evidence="2">Magnesium-dependent phosphatase 1</fullName>
    </submittedName>
</protein>
<dbReference type="SUPFAM" id="SSF48371">
    <property type="entry name" value="ARM repeat"/>
    <property type="match status" value="1"/>
</dbReference>
<dbReference type="InterPro" id="IPR036412">
    <property type="entry name" value="HAD-like_sf"/>
</dbReference>
<dbReference type="Pfam" id="PF12689">
    <property type="entry name" value="Acid_PPase"/>
    <property type="match status" value="1"/>
</dbReference>
<dbReference type="PANTHER" id="PTHR17901:SF14">
    <property type="entry name" value="MAGNESIUM-DEPENDENT PHOSPHATASE 1"/>
    <property type="match status" value="1"/>
</dbReference>